<keyword evidence="4" id="KW-1185">Reference proteome</keyword>
<dbReference type="SUPFAM" id="SSF53474">
    <property type="entry name" value="alpha/beta-Hydrolases"/>
    <property type="match status" value="1"/>
</dbReference>
<dbReference type="EMBL" id="JALBUU010000042">
    <property type="protein sequence ID" value="MCI0755684.1"/>
    <property type="molecule type" value="Genomic_DNA"/>
</dbReference>
<feature type="domain" description="AB hydrolase-1" evidence="2">
    <location>
        <begin position="59"/>
        <end position="300"/>
    </location>
</feature>
<evidence type="ECO:0000313" key="4">
    <source>
        <dbReference type="Proteomes" id="UP001201985"/>
    </source>
</evidence>
<keyword evidence="3" id="KW-0378">Hydrolase</keyword>
<dbReference type="PANTHER" id="PTHR43689">
    <property type="entry name" value="HYDROLASE"/>
    <property type="match status" value="1"/>
</dbReference>
<accession>A0ABS9W8Q8</accession>
<dbReference type="Proteomes" id="UP001201985">
    <property type="component" value="Unassembled WGS sequence"/>
</dbReference>
<dbReference type="InterPro" id="IPR000639">
    <property type="entry name" value="Epox_hydrolase-like"/>
</dbReference>
<dbReference type="PRINTS" id="PR00111">
    <property type="entry name" value="ABHYDROLASE"/>
</dbReference>
<dbReference type="GO" id="GO:0016787">
    <property type="term" value="F:hydrolase activity"/>
    <property type="evidence" value="ECO:0007669"/>
    <property type="project" value="UniProtKB-KW"/>
</dbReference>
<organism evidence="3 4">
    <name type="scientific">Teichococcus vastitatis</name>
    <dbReference type="NCBI Taxonomy" id="2307076"/>
    <lineage>
        <taxon>Bacteria</taxon>
        <taxon>Pseudomonadati</taxon>
        <taxon>Pseudomonadota</taxon>
        <taxon>Alphaproteobacteria</taxon>
        <taxon>Acetobacterales</taxon>
        <taxon>Roseomonadaceae</taxon>
        <taxon>Roseomonas</taxon>
    </lineage>
</organism>
<dbReference type="RefSeq" id="WP_241793551.1">
    <property type="nucleotide sequence ID" value="NZ_JALBUU010000042.1"/>
</dbReference>
<dbReference type="PANTHER" id="PTHR43689:SF8">
    <property type="entry name" value="ALPHA_BETA-HYDROLASES SUPERFAMILY PROTEIN"/>
    <property type="match status" value="1"/>
</dbReference>
<evidence type="ECO:0000256" key="1">
    <source>
        <dbReference type="SAM" id="SignalP"/>
    </source>
</evidence>
<evidence type="ECO:0000259" key="2">
    <source>
        <dbReference type="Pfam" id="PF00561"/>
    </source>
</evidence>
<proteinExistence type="predicted"/>
<dbReference type="InterPro" id="IPR000073">
    <property type="entry name" value="AB_hydrolase_1"/>
</dbReference>
<feature type="signal peptide" evidence="1">
    <location>
        <begin position="1"/>
        <end position="26"/>
    </location>
</feature>
<feature type="chain" id="PRO_5046741064" evidence="1">
    <location>
        <begin position="27"/>
        <end position="327"/>
    </location>
</feature>
<sequence>MTSSRTMVAIAASAAALAGMALQVRANARRAEREHPPTGRFVEAGGVRLHYVEGGIGGPPVVLLHGNAVLAEDYAASGVFGRVAEHHRVVAFDRPGYGYSQRPRDRLWTAEAQAAVLAEAFARLGIVRPVVVGHSWGTLVAMALALNHPEAVRGLVLLSGYYFPTARADVPLFAPPAIPVIGDAIRYTVGPLVGQLIAPKMIRTMFAPAPVSPAFTDAVPIPMMLRPWQVKASAEDAATMIPGATGFQERYAELAHLPVAILAGADDRIVDVGRQSARLHRALPRSELHVLPGLGHMVHHGAPERVVAAIEAVAAPGQQRDAALPGL</sequence>
<dbReference type="PRINTS" id="PR00412">
    <property type="entry name" value="EPOXHYDRLASE"/>
</dbReference>
<protein>
    <submittedName>
        <fullName evidence="3">Alpha/beta hydrolase</fullName>
    </submittedName>
</protein>
<keyword evidence="1" id="KW-0732">Signal</keyword>
<evidence type="ECO:0000313" key="3">
    <source>
        <dbReference type="EMBL" id="MCI0755684.1"/>
    </source>
</evidence>
<name>A0ABS9W8Q8_9PROT</name>
<gene>
    <name evidence="3" type="ORF">MON41_18540</name>
</gene>
<dbReference type="Gene3D" id="3.40.50.1820">
    <property type="entry name" value="alpha/beta hydrolase"/>
    <property type="match status" value="1"/>
</dbReference>
<reference evidence="3 4" key="1">
    <citation type="submission" date="2022-03" db="EMBL/GenBank/DDBJ databases">
        <title>Complete genome analysis of Roseomonas KG 17.1 : a prolific producer of plant growth promoters.</title>
        <authorList>
            <person name="Saadouli I."/>
            <person name="Najjari A."/>
            <person name="Mosbah A."/>
            <person name="Ouzari H.I."/>
        </authorList>
    </citation>
    <scope>NUCLEOTIDE SEQUENCE [LARGE SCALE GENOMIC DNA]</scope>
    <source>
        <strain evidence="3 4">KG17-1</strain>
    </source>
</reference>
<dbReference type="Pfam" id="PF00561">
    <property type="entry name" value="Abhydrolase_1"/>
    <property type="match status" value="1"/>
</dbReference>
<dbReference type="InterPro" id="IPR029058">
    <property type="entry name" value="AB_hydrolase_fold"/>
</dbReference>
<comment type="caution">
    <text evidence="3">The sequence shown here is derived from an EMBL/GenBank/DDBJ whole genome shotgun (WGS) entry which is preliminary data.</text>
</comment>